<proteinExistence type="inferred from homology"/>
<dbReference type="KEGG" id="wfu:AXE80_00870"/>
<dbReference type="STRING" id="1790137.AXE80_00870"/>
<dbReference type="SUPFAM" id="SSF52096">
    <property type="entry name" value="ClpP/crotonase"/>
    <property type="match status" value="1"/>
</dbReference>
<dbReference type="Gene3D" id="1.10.12.10">
    <property type="entry name" value="Lyase 2-enoyl-coa Hydratase, Chain A, domain 2"/>
    <property type="match status" value="1"/>
</dbReference>
<evidence type="ECO:0000313" key="5">
    <source>
        <dbReference type="Proteomes" id="UP000092967"/>
    </source>
</evidence>
<dbReference type="EMBL" id="CP014224">
    <property type="protein sequence ID" value="ANW94932.1"/>
    <property type="molecule type" value="Genomic_DNA"/>
</dbReference>
<accession>A0A1B1Y2D6</accession>
<evidence type="ECO:0000256" key="2">
    <source>
        <dbReference type="ARBA" id="ARBA00023239"/>
    </source>
</evidence>
<dbReference type="GO" id="GO:0016829">
    <property type="term" value="F:lyase activity"/>
    <property type="evidence" value="ECO:0007669"/>
    <property type="project" value="UniProtKB-KW"/>
</dbReference>
<dbReference type="RefSeq" id="WP_068824036.1">
    <property type="nucleotide sequence ID" value="NZ_CP014224.1"/>
</dbReference>
<dbReference type="PROSITE" id="PS00166">
    <property type="entry name" value="ENOYL_COA_HYDRATASE"/>
    <property type="match status" value="1"/>
</dbReference>
<gene>
    <name evidence="4" type="ORF">AXE80_00870</name>
</gene>
<dbReference type="FunFam" id="3.90.226.10:FF:000009">
    <property type="entry name" value="Carnitinyl-CoA dehydratase"/>
    <property type="match status" value="1"/>
</dbReference>
<dbReference type="InterPro" id="IPR014748">
    <property type="entry name" value="Enoyl-CoA_hydra_C"/>
</dbReference>
<organism evidence="4 5">
    <name type="scientific">Wenyingzhuangia fucanilytica</name>
    <dbReference type="NCBI Taxonomy" id="1790137"/>
    <lineage>
        <taxon>Bacteria</taxon>
        <taxon>Pseudomonadati</taxon>
        <taxon>Bacteroidota</taxon>
        <taxon>Flavobacteriia</taxon>
        <taxon>Flavobacteriales</taxon>
        <taxon>Flavobacteriaceae</taxon>
        <taxon>Wenyingzhuangia</taxon>
    </lineage>
</organism>
<evidence type="ECO:0000256" key="3">
    <source>
        <dbReference type="RuleBase" id="RU003707"/>
    </source>
</evidence>
<reference evidence="4 5" key="1">
    <citation type="submission" date="2016-02" db="EMBL/GenBank/DDBJ databases">
        <authorList>
            <person name="Wen L."/>
            <person name="He K."/>
            <person name="Yang H."/>
        </authorList>
    </citation>
    <scope>NUCLEOTIDE SEQUENCE [LARGE SCALE GENOMIC DNA]</scope>
    <source>
        <strain evidence="4 5">CZ1127</strain>
    </source>
</reference>
<evidence type="ECO:0000256" key="1">
    <source>
        <dbReference type="ARBA" id="ARBA00005254"/>
    </source>
</evidence>
<keyword evidence="5" id="KW-1185">Reference proteome</keyword>
<dbReference type="PANTHER" id="PTHR11941:SF54">
    <property type="entry name" value="ENOYL-COA HYDRATASE, MITOCHONDRIAL"/>
    <property type="match status" value="1"/>
</dbReference>
<dbReference type="Pfam" id="PF00378">
    <property type="entry name" value="ECH_1"/>
    <property type="match status" value="1"/>
</dbReference>
<keyword evidence="2" id="KW-0456">Lyase</keyword>
<dbReference type="AlphaFoldDB" id="A0A1B1Y2D6"/>
<protein>
    <submittedName>
        <fullName evidence="4">Enoyl-CoA hydratase</fullName>
    </submittedName>
</protein>
<dbReference type="InterPro" id="IPR001753">
    <property type="entry name" value="Enoyl-CoA_hydra/iso"/>
</dbReference>
<dbReference type="InterPro" id="IPR018376">
    <property type="entry name" value="Enoyl-CoA_hyd/isom_CS"/>
</dbReference>
<dbReference type="GO" id="GO:0006635">
    <property type="term" value="P:fatty acid beta-oxidation"/>
    <property type="evidence" value="ECO:0007669"/>
    <property type="project" value="TreeGrafter"/>
</dbReference>
<dbReference type="Proteomes" id="UP000092967">
    <property type="component" value="Chromosome"/>
</dbReference>
<evidence type="ECO:0000313" key="4">
    <source>
        <dbReference type="EMBL" id="ANW94932.1"/>
    </source>
</evidence>
<dbReference type="CDD" id="cd06558">
    <property type="entry name" value="crotonase-like"/>
    <property type="match status" value="1"/>
</dbReference>
<dbReference type="Gene3D" id="3.90.226.10">
    <property type="entry name" value="2-enoyl-CoA Hydratase, Chain A, domain 1"/>
    <property type="match status" value="1"/>
</dbReference>
<comment type="similarity">
    <text evidence="1 3">Belongs to the enoyl-CoA hydratase/isomerase family.</text>
</comment>
<dbReference type="PANTHER" id="PTHR11941">
    <property type="entry name" value="ENOYL-COA HYDRATASE-RELATED"/>
    <property type="match status" value="1"/>
</dbReference>
<dbReference type="InterPro" id="IPR029045">
    <property type="entry name" value="ClpP/crotonase-like_dom_sf"/>
</dbReference>
<dbReference type="OrthoDB" id="9775794at2"/>
<sequence>MQIENIQFKQEGAIMYITIDREKQLNALNKKTILELNHVLCLCESDDDIRVLIITGAGSKAFVAGADIKEFANFSKREGTELSRFGHELLFDKIATYTKPVIAAINGYALGGGLELALATQIRIASDNAKMGQPEVSLGVIPGYGGTQRLTQLVGKGKAMELILTGEMISAKEALALGMVNYVVPQEDLLIKAIEMANKIIKNSPRAVRKSIQAINATYGNIGLLKEIELFGSCFGSEEFKEGVSAFLEKRKPNF</sequence>
<name>A0A1B1Y2D6_9FLAO</name>